<keyword evidence="1" id="KW-0732">Signal</keyword>
<dbReference type="RefSeq" id="WP_243513438.1">
    <property type="nucleotide sequence ID" value="NZ_CP094534.1"/>
</dbReference>
<keyword evidence="3" id="KW-1185">Reference proteome</keyword>
<sequence length="229" mass="24602">MGALLTLRRGWAAVALAATGLLAGCETECVPRQRVLALEAPYNQFFNRAPACTYTTAPPVAASSSTGLTDSFSGCLNVSQSYLEASTSACETVSGELRSTYAFASLYGYSFVAQVEQLPDGPQLLVRDQSPGTGVPYATLTYRFATGQAQATYLDASANITVPFAQAPAVTELRNFQSGTRTYAQVWRITNPLNAAQGRVTAATVFYIDRDYGLIRFEQRDGTSWTLAL</sequence>
<accession>A0ABY4B5J2</accession>
<reference evidence="2 3" key="1">
    <citation type="submission" date="2022-03" db="EMBL/GenBank/DDBJ databases">
        <title>Hymenobactersp. isolated from the air.</title>
        <authorList>
            <person name="Won M."/>
            <person name="Kwon S.-W."/>
        </authorList>
    </citation>
    <scope>NUCLEOTIDE SEQUENCE [LARGE SCALE GENOMIC DNA]</scope>
    <source>
        <strain evidence="2 3">KACC 22596</strain>
    </source>
</reference>
<feature type="signal peptide" evidence="1">
    <location>
        <begin position="1"/>
        <end position="17"/>
    </location>
</feature>
<organism evidence="2 3">
    <name type="scientific">Hymenobacter monticola</name>
    <dbReference type="NCBI Taxonomy" id="1705399"/>
    <lineage>
        <taxon>Bacteria</taxon>
        <taxon>Pseudomonadati</taxon>
        <taxon>Bacteroidota</taxon>
        <taxon>Cytophagia</taxon>
        <taxon>Cytophagales</taxon>
        <taxon>Hymenobacteraceae</taxon>
        <taxon>Hymenobacter</taxon>
    </lineage>
</organism>
<evidence type="ECO:0000313" key="3">
    <source>
        <dbReference type="Proteomes" id="UP000831390"/>
    </source>
</evidence>
<dbReference type="Proteomes" id="UP000831390">
    <property type="component" value="Chromosome"/>
</dbReference>
<name>A0ABY4B5J2_9BACT</name>
<dbReference type="EMBL" id="CP094534">
    <property type="protein sequence ID" value="UOE33572.1"/>
    <property type="molecule type" value="Genomic_DNA"/>
</dbReference>
<evidence type="ECO:0000256" key="1">
    <source>
        <dbReference type="SAM" id="SignalP"/>
    </source>
</evidence>
<evidence type="ECO:0008006" key="4">
    <source>
        <dbReference type="Google" id="ProtNLM"/>
    </source>
</evidence>
<protein>
    <recommendedName>
        <fullName evidence="4">Lipoprotein</fullName>
    </recommendedName>
</protein>
<proteinExistence type="predicted"/>
<evidence type="ECO:0000313" key="2">
    <source>
        <dbReference type="EMBL" id="UOE33572.1"/>
    </source>
</evidence>
<feature type="chain" id="PRO_5045188895" description="Lipoprotein" evidence="1">
    <location>
        <begin position="18"/>
        <end position="229"/>
    </location>
</feature>
<gene>
    <name evidence="2" type="ORF">MTP16_20915</name>
</gene>